<keyword evidence="1" id="KW-0175">Coiled coil</keyword>
<keyword evidence="2" id="KW-0732">Signal</keyword>
<dbReference type="EMBL" id="CAJNDS010002145">
    <property type="protein sequence ID" value="CAE7350280.1"/>
    <property type="molecule type" value="Genomic_DNA"/>
</dbReference>
<protein>
    <recommendedName>
        <fullName evidence="5">Protein of centriole 5</fullName>
    </recommendedName>
</protein>
<dbReference type="Proteomes" id="UP000604046">
    <property type="component" value="Unassembled WGS sequence"/>
</dbReference>
<comment type="caution">
    <text evidence="3">The sequence shown here is derived from an EMBL/GenBank/DDBJ whole genome shotgun (WGS) entry which is preliminary data.</text>
</comment>
<evidence type="ECO:0000256" key="2">
    <source>
        <dbReference type="SAM" id="SignalP"/>
    </source>
</evidence>
<name>A0A812PGD4_9DINO</name>
<dbReference type="OrthoDB" id="432618at2759"/>
<reference evidence="3" key="1">
    <citation type="submission" date="2021-02" db="EMBL/GenBank/DDBJ databases">
        <authorList>
            <person name="Dougan E. K."/>
            <person name="Rhodes N."/>
            <person name="Thang M."/>
            <person name="Chan C."/>
        </authorList>
    </citation>
    <scope>NUCLEOTIDE SEQUENCE</scope>
</reference>
<evidence type="ECO:0000313" key="4">
    <source>
        <dbReference type="Proteomes" id="UP000604046"/>
    </source>
</evidence>
<evidence type="ECO:0000256" key="1">
    <source>
        <dbReference type="SAM" id="Coils"/>
    </source>
</evidence>
<evidence type="ECO:0000313" key="3">
    <source>
        <dbReference type="EMBL" id="CAE7350280.1"/>
    </source>
</evidence>
<keyword evidence="4" id="KW-1185">Reference proteome</keyword>
<evidence type="ECO:0008006" key="5">
    <source>
        <dbReference type="Google" id="ProtNLM"/>
    </source>
</evidence>
<sequence length="319" mass="35782">MQLTGPLLCILLCVLEAQLGGLGGQQKGKVKKVLGHFASASSRSLMCAAIASWRGVLEQTKADKELRERYEQQMADAERHLLSMKVNCKALVKEKVEHMAKQKDTVLLQQWLALWQREVGAPSIEGCATERVKQVLGRVYSTAKKQADNASRVMTRQAREQQAALLGETWALWLCYVSDCQKERLFERDVKCFEIRMKEHLRQKTHEAKAIFERVGSATRTGLLASIVWAWQCCATEGKKLQSMQTHVDAADEEADGLKTRQSTAICNAQSRATKLMDTGLVVSVLSAWCRETKENRLEKLYTNKVDSKRRLASALGNA</sequence>
<accession>A0A812PGD4</accession>
<feature type="signal peptide" evidence="2">
    <location>
        <begin position="1"/>
        <end position="17"/>
    </location>
</feature>
<gene>
    <name evidence="3" type="ORF">SNAT2548_LOCUS18431</name>
</gene>
<feature type="chain" id="PRO_5032380139" description="Protein of centriole 5" evidence="2">
    <location>
        <begin position="18"/>
        <end position="319"/>
    </location>
</feature>
<dbReference type="AlphaFoldDB" id="A0A812PGD4"/>
<feature type="coiled-coil region" evidence="1">
    <location>
        <begin position="60"/>
        <end position="87"/>
    </location>
</feature>
<organism evidence="3 4">
    <name type="scientific">Symbiodinium natans</name>
    <dbReference type="NCBI Taxonomy" id="878477"/>
    <lineage>
        <taxon>Eukaryota</taxon>
        <taxon>Sar</taxon>
        <taxon>Alveolata</taxon>
        <taxon>Dinophyceae</taxon>
        <taxon>Suessiales</taxon>
        <taxon>Symbiodiniaceae</taxon>
        <taxon>Symbiodinium</taxon>
    </lineage>
</organism>
<proteinExistence type="predicted"/>